<comment type="caution">
    <text evidence="2">The sequence shown here is derived from an EMBL/GenBank/DDBJ whole genome shotgun (WGS) entry which is preliminary data.</text>
</comment>
<evidence type="ECO:0000256" key="1">
    <source>
        <dbReference type="SAM" id="SignalP"/>
    </source>
</evidence>
<dbReference type="EMBL" id="JAIEZQ010000002">
    <property type="protein sequence ID" value="MBY9075149.1"/>
    <property type="molecule type" value="Genomic_DNA"/>
</dbReference>
<keyword evidence="1" id="KW-0732">Signal</keyword>
<feature type="signal peptide" evidence="1">
    <location>
        <begin position="1"/>
        <end position="16"/>
    </location>
</feature>
<feature type="chain" id="PRO_5046504651" description="ABC transporter substrate-binding protein" evidence="1">
    <location>
        <begin position="17"/>
        <end position="197"/>
    </location>
</feature>
<accession>A0ABS7RJD3</accession>
<evidence type="ECO:0000313" key="2">
    <source>
        <dbReference type="EMBL" id="MBY9075149.1"/>
    </source>
</evidence>
<keyword evidence="3" id="KW-1185">Reference proteome</keyword>
<evidence type="ECO:0008006" key="4">
    <source>
        <dbReference type="Google" id="ProtNLM"/>
    </source>
</evidence>
<protein>
    <recommendedName>
        <fullName evidence="4">ABC transporter substrate-binding protein</fullName>
    </recommendedName>
</protein>
<gene>
    <name evidence="2" type="ORF">K1X13_09990</name>
</gene>
<dbReference type="RefSeq" id="WP_221024937.1">
    <property type="nucleotide sequence ID" value="NZ_JAIEZQ010000002.1"/>
</dbReference>
<reference evidence="2 3" key="1">
    <citation type="submission" date="2021-08" db="EMBL/GenBank/DDBJ databases">
        <title>Nocardioides bacterium WL0053 sp. nov., isolated from the sediment.</title>
        <authorList>
            <person name="Wang L."/>
            <person name="Zhang D."/>
            <person name="Zhang A."/>
        </authorList>
    </citation>
    <scope>NUCLEOTIDE SEQUENCE [LARGE SCALE GENOMIC DNA]</scope>
    <source>
        <strain evidence="2 3">WL0053</strain>
    </source>
</reference>
<name>A0ABS7RJD3_9ACTN</name>
<proteinExistence type="predicted"/>
<evidence type="ECO:0000313" key="3">
    <source>
        <dbReference type="Proteomes" id="UP000754710"/>
    </source>
</evidence>
<organism evidence="2 3">
    <name type="scientific">Nocardioides jiangsuensis</name>
    <dbReference type="NCBI Taxonomy" id="2866161"/>
    <lineage>
        <taxon>Bacteria</taxon>
        <taxon>Bacillati</taxon>
        <taxon>Actinomycetota</taxon>
        <taxon>Actinomycetes</taxon>
        <taxon>Propionibacteriales</taxon>
        <taxon>Nocardioidaceae</taxon>
        <taxon>Nocardioides</taxon>
    </lineage>
</organism>
<dbReference type="Proteomes" id="UP000754710">
    <property type="component" value="Unassembled WGS sequence"/>
</dbReference>
<sequence length="197" mass="19815">MTACALGALVLPGASAAPGGSASAGAGGMPTTVMERAVSAPGTITSRVRGTFGKAGTVRGTFAPDRFLVQRGQAYANGVLTATLRRGNGDVVGSVTRRVTIPVKSGTASASRDAGLTAAQGEVCDILNLVLGPLDLNLLGLEVHLKRVVLDIVARPGAGNLLGNLLCAVAGLLDGTGLLNELRLANALNRILALLRI</sequence>